<dbReference type="GO" id="GO:0015271">
    <property type="term" value="F:outward rectifier potassium channel activity"/>
    <property type="evidence" value="ECO:0007669"/>
    <property type="project" value="TreeGrafter"/>
</dbReference>
<evidence type="ECO:0000256" key="5">
    <source>
        <dbReference type="ARBA" id="ARBA00023065"/>
    </source>
</evidence>
<feature type="domain" description="Potassium channel" evidence="9">
    <location>
        <begin position="252"/>
        <end position="307"/>
    </location>
</feature>
<evidence type="ECO:0000313" key="11">
    <source>
        <dbReference type="Proteomes" id="UP000791440"/>
    </source>
</evidence>
<keyword evidence="6 8" id="KW-0472">Membrane</keyword>
<feature type="transmembrane region" description="Helical" evidence="8">
    <location>
        <begin position="426"/>
        <end position="446"/>
    </location>
</feature>
<feature type="transmembrane region" description="Helical" evidence="8">
    <location>
        <begin position="365"/>
        <end position="387"/>
    </location>
</feature>
<feature type="transmembrane region" description="Helical" evidence="8">
    <location>
        <begin position="287"/>
        <end position="313"/>
    </location>
</feature>
<evidence type="ECO:0000313" key="10">
    <source>
        <dbReference type="EMBL" id="KAG6446915.1"/>
    </source>
</evidence>
<keyword evidence="3 8" id="KW-0812">Transmembrane</keyword>
<feature type="transmembrane region" description="Helical" evidence="8">
    <location>
        <begin position="254"/>
        <end position="275"/>
    </location>
</feature>
<evidence type="ECO:0000256" key="8">
    <source>
        <dbReference type="SAM" id="Phobius"/>
    </source>
</evidence>
<evidence type="ECO:0000256" key="6">
    <source>
        <dbReference type="ARBA" id="ARBA00023136"/>
    </source>
</evidence>
<dbReference type="GO" id="GO:0005886">
    <property type="term" value="C:plasma membrane"/>
    <property type="evidence" value="ECO:0007669"/>
    <property type="project" value="TreeGrafter"/>
</dbReference>
<evidence type="ECO:0000256" key="2">
    <source>
        <dbReference type="ARBA" id="ARBA00022448"/>
    </source>
</evidence>
<dbReference type="InterPro" id="IPR003280">
    <property type="entry name" value="2pore_dom_K_chnl"/>
</dbReference>
<dbReference type="GO" id="GO:0022841">
    <property type="term" value="F:potassium ion leak channel activity"/>
    <property type="evidence" value="ECO:0007669"/>
    <property type="project" value="TreeGrafter"/>
</dbReference>
<dbReference type="Pfam" id="PF07885">
    <property type="entry name" value="Ion_trans_2"/>
    <property type="match status" value="1"/>
</dbReference>
<protein>
    <recommendedName>
        <fullName evidence="9">Potassium channel domain-containing protein</fullName>
    </recommendedName>
</protein>
<dbReference type="EMBL" id="JH668338">
    <property type="protein sequence ID" value="KAG6446915.1"/>
    <property type="molecule type" value="Genomic_DNA"/>
</dbReference>
<dbReference type="AlphaFoldDB" id="A0A922CHF0"/>
<dbReference type="Gene3D" id="1.10.287.70">
    <property type="match status" value="1"/>
</dbReference>
<keyword evidence="7" id="KW-0407">Ion channel</keyword>
<evidence type="ECO:0000256" key="7">
    <source>
        <dbReference type="ARBA" id="ARBA00023303"/>
    </source>
</evidence>
<comment type="subcellular location">
    <subcellularLocation>
        <location evidence="1">Membrane</location>
        <topology evidence="1">Multi-pass membrane protein</topology>
    </subcellularLocation>
</comment>
<evidence type="ECO:0000256" key="1">
    <source>
        <dbReference type="ARBA" id="ARBA00004141"/>
    </source>
</evidence>
<proteinExistence type="predicted"/>
<dbReference type="PANTHER" id="PTHR11003:SF87">
    <property type="entry name" value="POTASSIUM CHANNEL DOMAIN-CONTAINING PROTEIN"/>
    <property type="match status" value="1"/>
</dbReference>
<keyword evidence="4 8" id="KW-1133">Transmembrane helix</keyword>
<dbReference type="GO" id="GO:0030322">
    <property type="term" value="P:stabilization of membrane potential"/>
    <property type="evidence" value="ECO:0007669"/>
    <property type="project" value="TreeGrafter"/>
</dbReference>
<dbReference type="PANTHER" id="PTHR11003">
    <property type="entry name" value="POTASSIUM CHANNEL, SUBFAMILY K"/>
    <property type="match status" value="1"/>
</dbReference>
<evidence type="ECO:0000256" key="3">
    <source>
        <dbReference type="ARBA" id="ARBA00022692"/>
    </source>
</evidence>
<name>A0A922CHF0_MANSE</name>
<sequence length="471" mass="53670">MRSASLRDKFRSNAVKPLYKKVKHNKHNKILITVDIDSSFHLEGDDINVKRKVNKHGVVNLISVKTKPNVLPGACEPNSNDVKNPEVKIVRGLWTDEVKQFKMLNDSDRFREITERNNGISYKIMQAKNNFMGVHKIPDTWLRVYPLPKLAEETFVSVLFRCVACQLGLYSVLVLWTIAWVFIIHSFEGPYETKVSIDFEKEQNQLVIDLATELRQITPLSPKWKNTIIKRIEDERQLTMLAIGRGAKLHPGQFWNLSGTFLFTVYVMTALGFGAPVPQTLWGRTSALIYALLAVPTHIYLMVNMSTCVNVHVESFIDRLRRKIQDKNPLVEGKTGLDNKKGSPNCSRNSEVLKTSKMCNFRRKIMRVIGVLFACRCVPLAMTAYYVTGAVAFGVLRDKEPLEVVMFPLEFTTSGGLEHVKSFVRVLYGFYVEGAMTLLACMLATIKRHNSPAVNCMSEKYRLFDIEKIED</sequence>
<evidence type="ECO:0000256" key="4">
    <source>
        <dbReference type="ARBA" id="ARBA00022989"/>
    </source>
</evidence>
<reference evidence="10" key="1">
    <citation type="journal article" date="2016" name="Insect Biochem. Mol. Biol.">
        <title>Multifaceted biological insights from a draft genome sequence of the tobacco hornworm moth, Manduca sexta.</title>
        <authorList>
            <person name="Kanost M.R."/>
            <person name="Arrese E.L."/>
            <person name="Cao X."/>
            <person name="Chen Y.R."/>
            <person name="Chellapilla S."/>
            <person name="Goldsmith M.R."/>
            <person name="Grosse-Wilde E."/>
            <person name="Heckel D.G."/>
            <person name="Herndon N."/>
            <person name="Jiang H."/>
            <person name="Papanicolaou A."/>
            <person name="Qu J."/>
            <person name="Soulages J.L."/>
            <person name="Vogel H."/>
            <person name="Walters J."/>
            <person name="Waterhouse R.M."/>
            <person name="Ahn S.J."/>
            <person name="Almeida F.C."/>
            <person name="An C."/>
            <person name="Aqrawi P."/>
            <person name="Bretschneider A."/>
            <person name="Bryant W.B."/>
            <person name="Bucks S."/>
            <person name="Chao H."/>
            <person name="Chevignon G."/>
            <person name="Christen J.M."/>
            <person name="Clarke D.F."/>
            <person name="Dittmer N.T."/>
            <person name="Ferguson L.C.F."/>
            <person name="Garavelou S."/>
            <person name="Gordon K.H.J."/>
            <person name="Gunaratna R.T."/>
            <person name="Han Y."/>
            <person name="Hauser F."/>
            <person name="He Y."/>
            <person name="Heidel-Fischer H."/>
            <person name="Hirsh A."/>
            <person name="Hu Y."/>
            <person name="Jiang H."/>
            <person name="Kalra D."/>
            <person name="Klinner C."/>
            <person name="Konig C."/>
            <person name="Kovar C."/>
            <person name="Kroll A.R."/>
            <person name="Kuwar S.S."/>
            <person name="Lee S.L."/>
            <person name="Lehman R."/>
            <person name="Li K."/>
            <person name="Li Z."/>
            <person name="Liang H."/>
            <person name="Lovelace S."/>
            <person name="Lu Z."/>
            <person name="Mansfield J.H."/>
            <person name="McCulloch K.J."/>
            <person name="Mathew T."/>
            <person name="Morton B."/>
            <person name="Muzny D.M."/>
            <person name="Neunemann D."/>
            <person name="Ongeri F."/>
            <person name="Pauchet Y."/>
            <person name="Pu L.L."/>
            <person name="Pyrousis I."/>
            <person name="Rao X.J."/>
            <person name="Redding A."/>
            <person name="Roesel C."/>
            <person name="Sanchez-Gracia A."/>
            <person name="Schaack S."/>
            <person name="Shukla A."/>
            <person name="Tetreau G."/>
            <person name="Wang Y."/>
            <person name="Xiong G.H."/>
            <person name="Traut W."/>
            <person name="Walsh T.K."/>
            <person name="Worley K.C."/>
            <person name="Wu D."/>
            <person name="Wu W."/>
            <person name="Wu Y.Q."/>
            <person name="Zhang X."/>
            <person name="Zou Z."/>
            <person name="Zucker H."/>
            <person name="Briscoe A.D."/>
            <person name="Burmester T."/>
            <person name="Clem R.J."/>
            <person name="Feyereisen R."/>
            <person name="Grimmelikhuijzen C.J.P."/>
            <person name="Hamodrakas S.J."/>
            <person name="Hansson B.S."/>
            <person name="Huguet E."/>
            <person name="Jermiin L.S."/>
            <person name="Lan Q."/>
            <person name="Lehman H.K."/>
            <person name="Lorenzen M."/>
            <person name="Merzendorfer H."/>
            <person name="Michalopoulos I."/>
            <person name="Morton D.B."/>
            <person name="Muthukrishnan S."/>
            <person name="Oakeshott J.G."/>
            <person name="Palmer W."/>
            <person name="Park Y."/>
            <person name="Passarelli A.L."/>
            <person name="Rozas J."/>
            <person name="Schwartz L.M."/>
            <person name="Smith W."/>
            <person name="Southgate A."/>
            <person name="Vilcinskas A."/>
            <person name="Vogt R."/>
            <person name="Wang P."/>
            <person name="Werren J."/>
            <person name="Yu X.Q."/>
            <person name="Zhou J.J."/>
            <person name="Brown S.J."/>
            <person name="Scherer S.E."/>
            <person name="Richards S."/>
            <person name="Blissard G.W."/>
        </authorList>
    </citation>
    <scope>NUCLEOTIDE SEQUENCE</scope>
</reference>
<comment type="caution">
    <text evidence="10">The sequence shown here is derived from an EMBL/GenBank/DDBJ whole genome shotgun (WGS) entry which is preliminary data.</text>
</comment>
<feature type="transmembrane region" description="Helical" evidence="8">
    <location>
        <begin position="167"/>
        <end position="187"/>
    </location>
</feature>
<organism evidence="10 11">
    <name type="scientific">Manduca sexta</name>
    <name type="common">Tobacco hawkmoth</name>
    <name type="synonym">Tobacco hornworm</name>
    <dbReference type="NCBI Taxonomy" id="7130"/>
    <lineage>
        <taxon>Eukaryota</taxon>
        <taxon>Metazoa</taxon>
        <taxon>Ecdysozoa</taxon>
        <taxon>Arthropoda</taxon>
        <taxon>Hexapoda</taxon>
        <taxon>Insecta</taxon>
        <taxon>Pterygota</taxon>
        <taxon>Neoptera</taxon>
        <taxon>Endopterygota</taxon>
        <taxon>Lepidoptera</taxon>
        <taxon>Glossata</taxon>
        <taxon>Ditrysia</taxon>
        <taxon>Bombycoidea</taxon>
        <taxon>Sphingidae</taxon>
        <taxon>Sphinginae</taxon>
        <taxon>Sphingini</taxon>
        <taxon>Manduca</taxon>
    </lineage>
</organism>
<reference evidence="10" key="2">
    <citation type="submission" date="2020-12" db="EMBL/GenBank/DDBJ databases">
        <authorList>
            <person name="Kanost M."/>
        </authorList>
    </citation>
    <scope>NUCLEOTIDE SEQUENCE</scope>
</reference>
<dbReference type="SUPFAM" id="SSF81324">
    <property type="entry name" value="Voltage-gated potassium channels"/>
    <property type="match status" value="1"/>
</dbReference>
<keyword evidence="11" id="KW-1185">Reference proteome</keyword>
<evidence type="ECO:0000259" key="9">
    <source>
        <dbReference type="Pfam" id="PF07885"/>
    </source>
</evidence>
<gene>
    <name evidence="10" type="ORF">O3G_MSEX004668</name>
</gene>
<keyword evidence="2" id="KW-0813">Transport</keyword>
<dbReference type="Proteomes" id="UP000791440">
    <property type="component" value="Unassembled WGS sequence"/>
</dbReference>
<keyword evidence="5" id="KW-0406">Ion transport</keyword>
<dbReference type="InterPro" id="IPR013099">
    <property type="entry name" value="K_chnl_dom"/>
</dbReference>
<accession>A0A922CHF0</accession>